<accession>A0AAE3UC64</accession>
<dbReference type="EMBL" id="JASJOU010000001">
    <property type="protein sequence ID" value="MDJ1499770.1"/>
    <property type="molecule type" value="Genomic_DNA"/>
</dbReference>
<dbReference type="InterPro" id="IPR001789">
    <property type="entry name" value="Sig_transdc_resp-reg_receiver"/>
</dbReference>
<comment type="caution">
    <text evidence="4">The sequence shown here is derived from an EMBL/GenBank/DDBJ whole genome shotgun (WGS) entry which is preliminary data.</text>
</comment>
<dbReference type="CDD" id="cd00156">
    <property type="entry name" value="REC"/>
    <property type="match status" value="1"/>
</dbReference>
<dbReference type="RefSeq" id="WP_314509321.1">
    <property type="nucleotide sequence ID" value="NZ_JASJOU010000001.1"/>
</dbReference>
<dbReference type="Proteomes" id="UP001232063">
    <property type="component" value="Unassembled WGS sequence"/>
</dbReference>
<organism evidence="4 5">
    <name type="scientific">Xanthocytophaga agilis</name>
    <dbReference type="NCBI Taxonomy" id="3048010"/>
    <lineage>
        <taxon>Bacteria</taxon>
        <taxon>Pseudomonadati</taxon>
        <taxon>Bacteroidota</taxon>
        <taxon>Cytophagia</taxon>
        <taxon>Cytophagales</taxon>
        <taxon>Rhodocytophagaceae</taxon>
        <taxon>Xanthocytophaga</taxon>
    </lineage>
</organism>
<sequence>MEKKVLIIEDEKEICLLLQKLLVSDSNAVECAFSLNEGIEKVSSLKPDVVLLDNNLPDGQGVDYINKFKNGANRKVIMISAMHNLREKAIEAGVDWFIEKPINIMTIRNLLK</sequence>
<feature type="modified residue" description="4-aspartylphosphate" evidence="2">
    <location>
        <position position="53"/>
    </location>
</feature>
<gene>
    <name evidence="4" type="ORF">QNI22_03890</name>
</gene>
<dbReference type="PANTHER" id="PTHR44591:SF3">
    <property type="entry name" value="RESPONSE REGULATORY DOMAIN-CONTAINING PROTEIN"/>
    <property type="match status" value="1"/>
</dbReference>
<dbReference type="AlphaFoldDB" id="A0AAE3UC64"/>
<dbReference type="Gene3D" id="3.40.50.2300">
    <property type="match status" value="1"/>
</dbReference>
<protein>
    <submittedName>
        <fullName evidence="4">Response regulator</fullName>
    </submittedName>
</protein>
<keyword evidence="5" id="KW-1185">Reference proteome</keyword>
<evidence type="ECO:0000256" key="2">
    <source>
        <dbReference type="PROSITE-ProRule" id="PRU00169"/>
    </source>
</evidence>
<feature type="domain" description="Response regulatory" evidence="3">
    <location>
        <begin position="4"/>
        <end position="112"/>
    </location>
</feature>
<evidence type="ECO:0000259" key="3">
    <source>
        <dbReference type="PROSITE" id="PS50110"/>
    </source>
</evidence>
<evidence type="ECO:0000313" key="4">
    <source>
        <dbReference type="EMBL" id="MDJ1499770.1"/>
    </source>
</evidence>
<evidence type="ECO:0000313" key="5">
    <source>
        <dbReference type="Proteomes" id="UP001232063"/>
    </source>
</evidence>
<dbReference type="InterPro" id="IPR050595">
    <property type="entry name" value="Bact_response_regulator"/>
</dbReference>
<reference evidence="4" key="1">
    <citation type="submission" date="2023-05" db="EMBL/GenBank/DDBJ databases">
        <authorList>
            <person name="Zhang X."/>
        </authorList>
    </citation>
    <scope>NUCLEOTIDE SEQUENCE</scope>
    <source>
        <strain evidence="4">BD1B2-1</strain>
    </source>
</reference>
<evidence type="ECO:0000256" key="1">
    <source>
        <dbReference type="ARBA" id="ARBA00022553"/>
    </source>
</evidence>
<dbReference type="PANTHER" id="PTHR44591">
    <property type="entry name" value="STRESS RESPONSE REGULATOR PROTEIN 1"/>
    <property type="match status" value="1"/>
</dbReference>
<dbReference type="GO" id="GO:0000160">
    <property type="term" value="P:phosphorelay signal transduction system"/>
    <property type="evidence" value="ECO:0007669"/>
    <property type="project" value="InterPro"/>
</dbReference>
<proteinExistence type="predicted"/>
<name>A0AAE3UC64_9BACT</name>
<dbReference type="Pfam" id="PF00072">
    <property type="entry name" value="Response_reg"/>
    <property type="match status" value="1"/>
</dbReference>
<keyword evidence="1 2" id="KW-0597">Phosphoprotein</keyword>
<dbReference type="PROSITE" id="PS50110">
    <property type="entry name" value="RESPONSE_REGULATORY"/>
    <property type="match status" value="1"/>
</dbReference>
<dbReference type="InterPro" id="IPR011006">
    <property type="entry name" value="CheY-like_superfamily"/>
</dbReference>
<dbReference type="SUPFAM" id="SSF52172">
    <property type="entry name" value="CheY-like"/>
    <property type="match status" value="1"/>
</dbReference>
<dbReference type="SMART" id="SM00448">
    <property type="entry name" value="REC"/>
    <property type="match status" value="1"/>
</dbReference>